<protein>
    <submittedName>
        <fullName evidence="3">pH-response regulator protein palF/RIM8</fullName>
    </submittedName>
</protein>
<feature type="domain" description="Arrestin C-terminal-like" evidence="2">
    <location>
        <begin position="435"/>
        <end position="607"/>
    </location>
</feature>
<evidence type="ECO:0000256" key="1">
    <source>
        <dbReference type="SAM" id="MobiDB-lite"/>
    </source>
</evidence>
<feature type="compositionally biased region" description="Basic and acidic residues" evidence="1">
    <location>
        <begin position="838"/>
        <end position="856"/>
    </location>
</feature>
<dbReference type="GO" id="GO:0061630">
    <property type="term" value="F:ubiquitin protein ligase activity"/>
    <property type="evidence" value="ECO:0007669"/>
    <property type="project" value="TreeGrafter"/>
</dbReference>
<dbReference type="GO" id="GO:0006974">
    <property type="term" value="P:DNA damage response"/>
    <property type="evidence" value="ECO:0007669"/>
    <property type="project" value="TreeGrafter"/>
</dbReference>
<feature type="region of interest" description="Disordered" evidence="1">
    <location>
        <begin position="790"/>
        <end position="908"/>
    </location>
</feature>
<reference evidence="3 4" key="1">
    <citation type="submission" date="2017-01" db="EMBL/GenBank/DDBJ databases">
        <title>Draft genome sequence of Diplodia seriata F98.1, a fungal species involved in grapevine trunk diseases.</title>
        <authorList>
            <person name="Robert-Siegwald G."/>
            <person name="Vallet J."/>
            <person name="Abou-Mansour E."/>
            <person name="Xu J."/>
            <person name="Rey P."/>
            <person name="Bertsch C."/>
            <person name="Rego C."/>
            <person name="Larignon P."/>
            <person name="Fontaine F."/>
            <person name="Lebrun M.-H."/>
        </authorList>
    </citation>
    <scope>NUCLEOTIDE SEQUENCE [LARGE SCALE GENOMIC DNA]</scope>
    <source>
        <strain evidence="3 4">F98.1</strain>
    </source>
</reference>
<name>A0A1S8B9F6_9PEZI</name>
<dbReference type="PANTHER" id="PTHR45865:SF1">
    <property type="entry name" value="E3 UBIQUITIN-PROTEIN LIGASE SHPRH"/>
    <property type="match status" value="1"/>
</dbReference>
<dbReference type="Proteomes" id="UP000190776">
    <property type="component" value="Unassembled WGS sequence"/>
</dbReference>
<evidence type="ECO:0000259" key="2">
    <source>
        <dbReference type="SMART" id="SM01017"/>
    </source>
</evidence>
<dbReference type="SMART" id="SM01017">
    <property type="entry name" value="Arrestin_C"/>
    <property type="match status" value="1"/>
</dbReference>
<dbReference type="InterPro" id="IPR052583">
    <property type="entry name" value="ATP-helicase/E3_Ub-Ligase"/>
</dbReference>
<feature type="region of interest" description="Disordered" evidence="1">
    <location>
        <begin position="166"/>
        <end position="191"/>
    </location>
</feature>
<feature type="region of interest" description="Disordered" evidence="1">
    <location>
        <begin position="653"/>
        <end position="693"/>
    </location>
</feature>
<organism evidence="3 4">
    <name type="scientific">Diplodia seriata</name>
    <dbReference type="NCBI Taxonomy" id="420778"/>
    <lineage>
        <taxon>Eukaryota</taxon>
        <taxon>Fungi</taxon>
        <taxon>Dikarya</taxon>
        <taxon>Ascomycota</taxon>
        <taxon>Pezizomycotina</taxon>
        <taxon>Dothideomycetes</taxon>
        <taxon>Dothideomycetes incertae sedis</taxon>
        <taxon>Botryosphaeriales</taxon>
        <taxon>Botryosphaeriaceae</taxon>
        <taxon>Diplodia</taxon>
    </lineage>
</organism>
<dbReference type="AlphaFoldDB" id="A0A1S8B9F6"/>
<feature type="region of interest" description="Disordered" evidence="1">
    <location>
        <begin position="329"/>
        <end position="429"/>
    </location>
</feature>
<feature type="compositionally biased region" description="Polar residues" evidence="1">
    <location>
        <begin position="671"/>
        <end position="693"/>
    </location>
</feature>
<proteinExistence type="predicted"/>
<feature type="compositionally biased region" description="Basic residues" evidence="1">
    <location>
        <begin position="332"/>
        <end position="342"/>
    </location>
</feature>
<feature type="compositionally biased region" description="Low complexity" evidence="1">
    <location>
        <begin position="394"/>
        <end position="420"/>
    </location>
</feature>
<dbReference type="PANTHER" id="PTHR45865">
    <property type="entry name" value="E3 UBIQUITIN-PROTEIN LIGASE SHPRH FAMILY MEMBER"/>
    <property type="match status" value="1"/>
</dbReference>
<gene>
    <name evidence="3" type="ORF">BK809_0001555</name>
</gene>
<feature type="compositionally biased region" description="Low complexity" evidence="1">
    <location>
        <begin position="343"/>
        <end position="362"/>
    </location>
</feature>
<dbReference type="OrthoDB" id="7785529at2759"/>
<dbReference type="InterPro" id="IPR011022">
    <property type="entry name" value="Arrestin_C-like"/>
</dbReference>
<feature type="region of interest" description="Disordered" evidence="1">
    <location>
        <begin position="718"/>
        <end position="737"/>
    </location>
</feature>
<dbReference type="Gene3D" id="2.60.40.640">
    <property type="match status" value="1"/>
</dbReference>
<evidence type="ECO:0000313" key="4">
    <source>
        <dbReference type="Proteomes" id="UP000190776"/>
    </source>
</evidence>
<feature type="compositionally biased region" description="Low complexity" evidence="1">
    <location>
        <begin position="791"/>
        <end position="808"/>
    </location>
</feature>
<comment type="caution">
    <text evidence="3">The sequence shown here is derived from an EMBL/GenBank/DDBJ whole genome shotgun (WGS) entry which is preliminary data.</text>
</comment>
<dbReference type="Pfam" id="PF02752">
    <property type="entry name" value="Arrestin_C"/>
    <property type="match status" value="1"/>
</dbReference>
<dbReference type="GO" id="GO:0000209">
    <property type="term" value="P:protein polyubiquitination"/>
    <property type="evidence" value="ECO:0007669"/>
    <property type="project" value="TreeGrafter"/>
</dbReference>
<dbReference type="InterPro" id="IPR014752">
    <property type="entry name" value="Arrestin-like_C"/>
</dbReference>
<sequence length="908" mass="99630">MLVPFTPIEEQNYGQLVQQLCEDCGLSPDGKPVEENFDLDDPRIVERLRSWLTRLRQTCLHPQVGGRNRRALGRGNAPLRTVDEVLNVMIEQNDTLVRAEEREHVLAQVLRGHIFGFVKNDTERSRNALGIYNAALEQAEMFVTDARRELAKEVAKLNTDSMNFAGETEIDLKEESESDSEEDDKNGKKSGRMAILRKALRSALEVQHICTFYVASAYYQIKTNEDLTQPESDAFRELERLETQYYDRAKVIRKELLRECHSRAERTMRKIKAQAKFERGTISYMLTSTMTRPTTIMPTATCDRKIYLIESIDIAPLIRPKPRIVTLERVSRRSRAKSKVKKGTNTGSGSNGERSNGEGSSGDQSNGQAATEASRSSRVSELSEVDTPGSPAPSDTSFESHFSSSQGGSSNASGALSARGTENGKQGSTKAVFVDKKPITATIELLKAGFLRGDNIPLKICVSHTKHVQNLRGIIVTLYRQARVDMHPAIPVVMNAKGEKVSSEDYYPKSKTGLGGLSLSSAGSSHVFRKDLAQSFAPLIVDPRTRTAEVKASVCVPDDAFPSITSVPGAMISFKYYVEIVVDLQGKLTGLDKYFSNSGMMLASAPQLGKTEDTNSGVFSAWGGHFLDTEQLRRDKGVVSCVFEVIVGTRDSDRRKGKRRATSENELDHSFSVSGDSNGLTEEQSQLTGYASQQTGFPLQSERHNYYYGQPLYDDGYGEEVPHPYAHPTYPVSDLTNEDALPEKERLRRAEARLMPSQPPVEGGSSAADAIHAPSAPVIPEERRDVLYPTASSADGAGPSAPPLDALGPPSPSVSEETAAPTYEERQGESSHVARSAATDDKHDLARRRLEMDRSAPGEMANEDAAGGGRSAPSAPLVDTLTPSAPVLTDEEYVFPSTHATDLPRYER</sequence>
<dbReference type="STRING" id="420778.A0A1S8B9F6"/>
<feature type="compositionally biased region" description="Polar residues" evidence="1">
    <location>
        <begin position="363"/>
        <end position="373"/>
    </location>
</feature>
<accession>A0A1S8B9F6</accession>
<evidence type="ECO:0000313" key="3">
    <source>
        <dbReference type="EMBL" id="OMP84170.1"/>
    </source>
</evidence>
<dbReference type="GO" id="GO:0005634">
    <property type="term" value="C:nucleus"/>
    <property type="evidence" value="ECO:0007669"/>
    <property type="project" value="TreeGrafter"/>
</dbReference>
<dbReference type="EMBL" id="MSZU01000106">
    <property type="protein sequence ID" value="OMP84170.1"/>
    <property type="molecule type" value="Genomic_DNA"/>
</dbReference>